<feature type="binding site" evidence="5">
    <location>
        <position position="236"/>
    </location>
    <ligand>
        <name>substrate</name>
    </ligand>
</feature>
<feature type="binding site" evidence="5">
    <location>
        <position position="360"/>
    </location>
    <ligand>
        <name>Zn(2+)</name>
        <dbReference type="ChEBI" id="CHEBI:29105"/>
    </ligand>
</feature>
<evidence type="ECO:0000256" key="7">
    <source>
        <dbReference type="RuleBase" id="RU004175"/>
    </source>
</evidence>
<dbReference type="PIRSF" id="PIRSF000099">
    <property type="entry name" value="Histidinol_dh"/>
    <property type="match status" value="1"/>
</dbReference>
<dbReference type="Gene3D" id="1.20.5.1300">
    <property type="match status" value="1"/>
</dbReference>
<comment type="function">
    <text evidence="5">Catalyzes the sequential NAD-dependent oxidations of L-histidinol to L-histidinaldehyde and then to L-histidine.</text>
</comment>
<comment type="caution">
    <text evidence="8">The sequence shown here is derived from an EMBL/GenBank/DDBJ whole genome shotgun (WGS) entry which is preliminary data.</text>
</comment>
<comment type="similarity">
    <text evidence="1 5 6 7">Belongs to the histidinol dehydrogenase family.</text>
</comment>
<evidence type="ECO:0000256" key="3">
    <source>
        <dbReference type="ARBA" id="ARBA00022833"/>
    </source>
</evidence>
<feature type="binding site" evidence="5">
    <location>
        <position position="327"/>
    </location>
    <ligand>
        <name>substrate</name>
    </ligand>
</feature>
<feature type="active site" description="Proton acceptor" evidence="5">
    <location>
        <position position="327"/>
    </location>
</feature>
<evidence type="ECO:0000256" key="2">
    <source>
        <dbReference type="ARBA" id="ARBA00022723"/>
    </source>
</evidence>
<dbReference type="GO" id="GO:0004399">
    <property type="term" value="F:histidinol dehydrogenase activity"/>
    <property type="evidence" value="ECO:0007669"/>
    <property type="project" value="UniProtKB-EC"/>
</dbReference>
<dbReference type="NCBIfam" id="TIGR00069">
    <property type="entry name" value="hisD"/>
    <property type="match status" value="1"/>
</dbReference>
<evidence type="ECO:0000256" key="5">
    <source>
        <dbReference type="HAMAP-Rule" id="MF_01024"/>
    </source>
</evidence>
<feature type="binding site" evidence="5">
    <location>
        <position position="129"/>
    </location>
    <ligand>
        <name>NAD(+)</name>
        <dbReference type="ChEBI" id="CHEBI:57540"/>
    </ligand>
</feature>
<dbReference type="Gene3D" id="3.40.50.1980">
    <property type="entry name" value="Nitrogenase molybdenum iron protein domain"/>
    <property type="match status" value="2"/>
</dbReference>
<dbReference type="PANTHER" id="PTHR21256:SF2">
    <property type="entry name" value="HISTIDINE BIOSYNTHESIS TRIFUNCTIONAL PROTEIN"/>
    <property type="match status" value="1"/>
</dbReference>
<feature type="binding site" evidence="5">
    <location>
        <position position="258"/>
    </location>
    <ligand>
        <name>substrate</name>
    </ligand>
</feature>
<dbReference type="RefSeq" id="WP_377045551.1">
    <property type="nucleotide sequence ID" value="NZ_JBHLUN010000010.1"/>
</dbReference>
<dbReference type="Proteomes" id="UP001589865">
    <property type="component" value="Unassembled WGS sequence"/>
</dbReference>
<keyword evidence="2 5" id="KW-0479">Metal-binding</keyword>
<feature type="binding site" evidence="5">
    <location>
        <position position="213"/>
    </location>
    <ligand>
        <name>NAD(+)</name>
        <dbReference type="ChEBI" id="CHEBI:57540"/>
    </ligand>
</feature>
<evidence type="ECO:0000313" key="8">
    <source>
        <dbReference type="EMBL" id="MFC0409809.1"/>
    </source>
</evidence>
<evidence type="ECO:0000313" key="9">
    <source>
        <dbReference type="Proteomes" id="UP001589865"/>
    </source>
</evidence>
<keyword evidence="5" id="KW-0028">Amino-acid biosynthesis</keyword>
<sequence length="429" mass="45093">MKRLDTTQPGFATGFDALLSSARDTTQRVDGAVAAIIAEVRARGDAALLELTARFDRWTPAGAAALRVSAEEIAAARQACRPELLDALDLAARRIERFHAAQMPQDLVLPEDGLTLGLRWGAVDAAGLYVPGGKAAYPSSVLMNAIPARVAGVERVVMVVPTPDGEVAPLVLAAAERAGVTEIWRVGGAQAVAALAWGTDSIMPVDKIVGPGNAYVAEAKRQVFGRVGIDSIAGPSEVVVLADAVQDPARVAMDLLAQAEHDEAAQSILITDSAALADRVAEAVEAALRTLPREAIARASWEAHGAILLVRDWDEGVRLCDRLAPEHLEVLVAEPEAIFARIRHAGAAFLGEWCPEAVGDYVAGPNHVLPTGRTARFASGLSVFDFLKRTTWVSATEAGLHRVGPAAVTLAEAEGLGAHARSIAMRLGQ</sequence>
<comment type="catalytic activity">
    <reaction evidence="5">
        <text>L-histidinol + 2 NAD(+) + H2O = L-histidine + 2 NADH + 3 H(+)</text>
        <dbReference type="Rhea" id="RHEA:20641"/>
        <dbReference type="ChEBI" id="CHEBI:15377"/>
        <dbReference type="ChEBI" id="CHEBI:15378"/>
        <dbReference type="ChEBI" id="CHEBI:57540"/>
        <dbReference type="ChEBI" id="CHEBI:57595"/>
        <dbReference type="ChEBI" id="CHEBI:57699"/>
        <dbReference type="ChEBI" id="CHEBI:57945"/>
        <dbReference type="EC" id="1.1.1.23"/>
    </reaction>
</comment>
<protein>
    <recommendedName>
        <fullName evidence="5">Histidinol dehydrogenase</fullName>
        <shortName evidence="5">HDH</shortName>
        <ecNumber evidence="5">1.1.1.23</ecNumber>
    </recommendedName>
</protein>
<feature type="binding site" evidence="5">
    <location>
        <position position="419"/>
    </location>
    <ligand>
        <name>substrate</name>
    </ligand>
</feature>
<gene>
    <name evidence="5 8" type="primary">hisD</name>
    <name evidence="8" type="ORF">ACFFGY_16275</name>
</gene>
<comment type="pathway">
    <text evidence="5">Amino-acid biosynthesis; L-histidine biosynthesis; L-histidine from 5-phospho-alpha-D-ribose 1-diphosphate: step 9/9.</text>
</comment>
<feature type="binding site" evidence="5">
    <location>
        <position position="190"/>
    </location>
    <ligand>
        <name>NAD(+)</name>
        <dbReference type="ChEBI" id="CHEBI:57540"/>
    </ligand>
</feature>
<reference evidence="8 9" key="1">
    <citation type="submission" date="2024-09" db="EMBL/GenBank/DDBJ databases">
        <authorList>
            <person name="Sun Q."/>
            <person name="Mori K."/>
        </authorList>
    </citation>
    <scope>NUCLEOTIDE SEQUENCE [LARGE SCALE GENOMIC DNA]</scope>
    <source>
        <strain evidence="8 9">TBRC 5777</strain>
    </source>
</reference>
<proteinExistence type="inferred from homology"/>
<organism evidence="8 9">
    <name type="scientific">Roseomonas elaeocarpi</name>
    <dbReference type="NCBI Taxonomy" id="907779"/>
    <lineage>
        <taxon>Bacteria</taxon>
        <taxon>Pseudomonadati</taxon>
        <taxon>Pseudomonadota</taxon>
        <taxon>Alphaproteobacteria</taxon>
        <taxon>Acetobacterales</taxon>
        <taxon>Roseomonadaceae</taxon>
        <taxon>Roseomonas</taxon>
    </lineage>
</organism>
<feature type="active site" description="Proton acceptor" evidence="5">
    <location>
        <position position="326"/>
    </location>
</feature>
<keyword evidence="4 5" id="KW-0560">Oxidoreductase</keyword>
<name>A0ABV6JVQ2_9PROT</name>
<dbReference type="InterPro" id="IPR012131">
    <property type="entry name" value="Hstdl_DH"/>
</dbReference>
<feature type="binding site" evidence="5">
    <location>
        <position position="360"/>
    </location>
    <ligand>
        <name>substrate</name>
    </ligand>
</feature>
<feature type="binding site" evidence="5">
    <location>
        <position position="261"/>
    </location>
    <ligand>
        <name>substrate</name>
    </ligand>
</feature>
<keyword evidence="3 5" id="KW-0862">Zinc</keyword>
<accession>A0ABV6JVQ2</accession>
<feature type="binding site" evidence="5">
    <location>
        <position position="258"/>
    </location>
    <ligand>
        <name>Zn(2+)</name>
        <dbReference type="ChEBI" id="CHEBI:29105"/>
    </ligand>
</feature>
<dbReference type="Pfam" id="PF00815">
    <property type="entry name" value="Histidinol_dh"/>
    <property type="match status" value="1"/>
</dbReference>
<keyword evidence="5" id="KW-0368">Histidine biosynthesis</keyword>
<dbReference type="InterPro" id="IPR001692">
    <property type="entry name" value="Histidinol_DH_CS"/>
</dbReference>
<dbReference type="PRINTS" id="PR00083">
    <property type="entry name" value="HOLDHDRGNASE"/>
</dbReference>
<dbReference type="InterPro" id="IPR016161">
    <property type="entry name" value="Ald_DH/histidinol_DH"/>
</dbReference>
<dbReference type="PROSITE" id="PS00611">
    <property type="entry name" value="HISOL_DEHYDROGENASE"/>
    <property type="match status" value="1"/>
</dbReference>
<keyword evidence="5" id="KW-0520">NAD</keyword>
<dbReference type="InterPro" id="IPR022695">
    <property type="entry name" value="Histidinol_DH_monofunct"/>
</dbReference>
<comment type="cofactor">
    <cofactor evidence="5">
        <name>Zn(2+)</name>
        <dbReference type="ChEBI" id="CHEBI:29105"/>
    </cofactor>
    <text evidence="5">Binds 1 zinc ion per subunit.</text>
</comment>
<dbReference type="CDD" id="cd06572">
    <property type="entry name" value="Histidinol_dh"/>
    <property type="match status" value="1"/>
</dbReference>
<feature type="binding site" evidence="5">
    <location>
        <position position="261"/>
    </location>
    <ligand>
        <name>Zn(2+)</name>
        <dbReference type="ChEBI" id="CHEBI:29105"/>
    </ligand>
</feature>
<evidence type="ECO:0000256" key="6">
    <source>
        <dbReference type="PIRNR" id="PIRNR000099"/>
    </source>
</evidence>
<dbReference type="EMBL" id="JBHLUN010000010">
    <property type="protein sequence ID" value="MFC0409809.1"/>
    <property type="molecule type" value="Genomic_DNA"/>
</dbReference>
<feature type="binding site" evidence="5">
    <location>
        <position position="414"/>
    </location>
    <ligand>
        <name>substrate</name>
    </ligand>
</feature>
<dbReference type="PANTHER" id="PTHR21256">
    <property type="entry name" value="HISTIDINOL DEHYDROGENASE HDH"/>
    <property type="match status" value="1"/>
</dbReference>
<evidence type="ECO:0000256" key="1">
    <source>
        <dbReference type="ARBA" id="ARBA00010178"/>
    </source>
</evidence>
<keyword evidence="9" id="KW-1185">Reference proteome</keyword>
<feature type="binding site" evidence="5">
    <location>
        <position position="419"/>
    </location>
    <ligand>
        <name>Zn(2+)</name>
        <dbReference type="ChEBI" id="CHEBI:29105"/>
    </ligand>
</feature>
<dbReference type="EC" id="1.1.1.23" evidence="5"/>
<evidence type="ECO:0000256" key="4">
    <source>
        <dbReference type="ARBA" id="ARBA00023002"/>
    </source>
</evidence>
<dbReference type="SUPFAM" id="SSF53720">
    <property type="entry name" value="ALDH-like"/>
    <property type="match status" value="1"/>
</dbReference>
<dbReference type="HAMAP" id="MF_01024">
    <property type="entry name" value="HisD"/>
    <property type="match status" value="1"/>
</dbReference>